<dbReference type="InterPro" id="IPR024520">
    <property type="entry name" value="DUF3558"/>
</dbReference>
<feature type="region of interest" description="Disordered" evidence="1">
    <location>
        <begin position="23"/>
        <end position="51"/>
    </location>
</feature>
<protein>
    <recommendedName>
        <fullName evidence="5">DUF3558 domain-containing protein</fullName>
    </recommendedName>
</protein>
<evidence type="ECO:0008006" key="5">
    <source>
        <dbReference type="Google" id="ProtNLM"/>
    </source>
</evidence>
<accession>A0A841CQ40</accession>
<reference evidence="3 4" key="1">
    <citation type="submission" date="2020-08" db="EMBL/GenBank/DDBJ databases">
        <title>Genomic Encyclopedia of Type Strains, Phase III (KMG-III): the genomes of soil and plant-associated and newly described type strains.</title>
        <authorList>
            <person name="Whitman W."/>
        </authorList>
    </citation>
    <scope>NUCLEOTIDE SEQUENCE [LARGE SCALE GENOMIC DNA]</scope>
    <source>
        <strain evidence="3 4">CECT 8640</strain>
    </source>
</reference>
<evidence type="ECO:0000313" key="3">
    <source>
        <dbReference type="EMBL" id="MBB5957616.1"/>
    </source>
</evidence>
<evidence type="ECO:0000256" key="1">
    <source>
        <dbReference type="SAM" id="MobiDB-lite"/>
    </source>
</evidence>
<feature type="compositionally biased region" description="Low complexity" evidence="1">
    <location>
        <begin position="29"/>
        <end position="51"/>
    </location>
</feature>
<dbReference type="Pfam" id="PF12079">
    <property type="entry name" value="DUF3558"/>
    <property type="match status" value="1"/>
</dbReference>
<dbReference type="Proteomes" id="UP000547510">
    <property type="component" value="Unassembled WGS sequence"/>
</dbReference>
<feature type="chain" id="PRO_5038886629" description="DUF3558 domain-containing protein" evidence="2">
    <location>
        <begin position="20"/>
        <end position="198"/>
    </location>
</feature>
<comment type="caution">
    <text evidence="3">The sequence shown here is derived from an EMBL/GenBank/DDBJ whole genome shotgun (WGS) entry which is preliminary data.</text>
</comment>
<dbReference type="EMBL" id="JACHJN010000006">
    <property type="protein sequence ID" value="MBB5957616.1"/>
    <property type="molecule type" value="Genomic_DNA"/>
</dbReference>
<dbReference type="RefSeq" id="WP_184692844.1">
    <property type="nucleotide sequence ID" value="NZ_JACHJN010000006.1"/>
</dbReference>
<dbReference type="AlphaFoldDB" id="A0A841CQ40"/>
<keyword evidence="2" id="KW-0732">Signal</keyword>
<gene>
    <name evidence="3" type="ORF">FHS29_004211</name>
</gene>
<sequence>MNRTFRTILVAGVFSVTLASCTSPEGGNPTAAPTTGTSATATTSSSASSGGPDLDIGKFVAAPCAILTPEQIAAVSTIREAKAAESETGPGCTYQGKDVLENSTFKVVFSTKGKPFDELMAEGKAKFPIFDKKEIAGIPAAVFDSTDGSKSCNAVMRASDKTSVLVQGTIAKNDKLNPGKPCSTVEQVATTVAGTLKG</sequence>
<feature type="signal peptide" evidence="2">
    <location>
        <begin position="1"/>
        <end position="19"/>
    </location>
</feature>
<keyword evidence="4" id="KW-1185">Reference proteome</keyword>
<evidence type="ECO:0000256" key="2">
    <source>
        <dbReference type="SAM" id="SignalP"/>
    </source>
</evidence>
<evidence type="ECO:0000313" key="4">
    <source>
        <dbReference type="Proteomes" id="UP000547510"/>
    </source>
</evidence>
<proteinExistence type="predicted"/>
<name>A0A841CQ40_9PSEU</name>
<dbReference type="PROSITE" id="PS51257">
    <property type="entry name" value="PROKAR_LIPOPROTEIN"/>
    <property type="match status" value="1"/>
</dbReference>
<organism evidence="3 4">
    <name type="scientific">Saccharothrix tamanrassetensis</name>
    <dbReference type="NCBI Taxonomy" id="1051531"/>
    <lineage>
        <taxon>Bacteria</taxon>
        <taxon>Bacillati</taxon>
        <taxon>Actinomycetota</taxon>
        <taxon>Actinomycetes</taxon>
        <taxon>Pseudonocardiales</taxon>
        <taxon>Pseudonocardiaceae</taxon>
        <taxon>Saccharothrix</taxon>
    </lineage>
</organism>